<dbReference type="GO" id="GO:0003700">
    <property type="term" value="F:DNA-binding transcription factor activity"/>
    <property type="evidence" value="ECO:0007669"/>
    <property type="project" value="InterPro"/>
</dbReference>
<keyword evidence="9" id="KW-0238">DNA-binding</keyword>
<comment type="cofactor">
    <cofactor evidence="12">
        <name>Mn(2+)</name>
        <dbReference type="ChEBI" id="CHEBI:29035"/>
    </cofactor>
    <cofactor evidence="12">
        <name>Fe(2+)</name>
        <dbReference type="ChEBI" id="CHEBI:29033"/>
    </cofactor>
    <text evidence="12">Binds 1 Mn(2+) or Fe(2+) ion per subunit.</text>
</comment>
<dbReference type="Gene3D" id="3.30.1490.190">
    <property type="match status" value="1"/>
</dbReference>
<dbReference type="Gene3D" id="1.10.10.10">
    <property type="entry name" value="Winged helix-like DNA-binding domain superfamily/Winged helix DNA-binding domain"/>
    <property type="match status" value="1"/>
</dbReference>
<evidence type="ECO:0000256" key="10">
    <source>
        <dbReference type="ARBA" id="ARBA00023163"/>
    </source>
</evidence>
<feature type="binding site" evidence="12">
    <location>
        <position position="121"/>
    </location>
    <ligand>
        <name>Fe cation</name>
        <dbReference type="ChEBI" id="CHEBI:24875"/>
    </ligand>
</feature>
<evidence type="ECO:0000256" key="3">
    <source>
        <dbReference type="ARBA" id="ARBA00011738"/>
    </source>
</evidence>
<dbReference type="GO" id="GO:0008270">
    <property type="term" value="F:zinc ion binding"/>
    <property type="evidence" value="ECO:0007669"/>
    <property type="project" value="TreeGrafter"/>
</dbReference>
<evidence type="ECO:0000256" key="9">
    <source>
        <dbReference type="ARBA" id="ARBA00023125"/>
    </source>
</evidence>
<comment type="cofactor">
    <cofactor evidence="11">
        <name>Zn(2+)</name>
        <dbReference type="ChEBI" id="CHEBI:29105"/>
    </cofactor>
    <text evidence="11">Binds 1 zinc ion per subunit.</text>
</comment>
<evidence type="ECO:0000256" key="1">
    <source>
        <dbReference type="ARBA" id="ARBA00004496"/>
    </source>
</evidence>
<dbReference type="GO" id="GO:1900376">
    <property type="term" value="P:regulation of secondary metabolite biosynthetic process"/>
    <property type="evidence" value="ECO:0007669"/>
    <property type="project" value="TreeGrafter"/>
</dbReference>
<dbReference type="EMBL" id="QQXK01000006">
    <property type="protein sequence ID" value="RII43043.1"/>
    <property type="molecule type" value="Genomic_DNA"/>
</dbReference>
<feature type="binding site" evidence="11">
    <location>
        <position position="92"/>
    </location>
    <ligand>
        <name>Zn(2+)</name>
        <dbReference type="ChEBI" id="CHEBI:29105"/>
    </ligand>
</feature>
<proteinExistence type="inferred from homology"/>
<dbReference type="PANTHER" id="PTHR33202:SF2">
    <property type="entry name" value="FERRIC UPTAKE REGULATION PROTEIN"/>
    <property type="match status" value="1"/>
</dbReference>
<dbReference type="InterPro" id="IPR043135">
    <property type="entry name" value="Fur_C"/>
</dbReference>
<gene>
    <name evidence="13" type="ORF">DWB68_04490</name>
</gene>
<keyword evidence="6 11" id="KW-0479">Metal-binding</keyword>
<dbReference type="CDD" id="cd07153">
    <property type="entry name" value="Fur_like"/>
    <property type="match status" value="1"/>
</dbReference>
<evidence type="ECO:0000256" key="12">
    <source>
        <dbReference type="PIRSR" id="PIRSR602481-2"/>
    </source>
</evidence>
<organism evidence="13 14">
    <name type="scientific">Galactobacter valiniphilus</name>
    <dbReference type="NCBI Taxonomy" id="2676122"/>
    <lineage>
        <taxon>Bacteria</taxon>
        <taxon>Bacillati</taxon>
        <taxon>Actinomycetota</taxon>
        <taxon>Actinomycetes</taxon>
        <taxon>Micrococcales</taxon>
        <taxon>Micrococcaceae</taxon>
        <taxon>Galactobacter</taxon>
    </lineage>
</organism>
<keyword evidence="4" id="KW-0963">Cytoplasm</keyword>
<keyword evidence="7 11" id="KW-0862">Zinc</keyword>
<evidence type="ECO:0000313" key="13">
    <source>
        <dbReference type="EMBL" id="RII43043.1"/>
    </source>
</evidence>
<dbReference type="Proteomes" id="UP000265419">
    <property type="component" value="Unassembled WGS sequence"/>
</dbReference>
<evidence type="ECO:0000256" key="11">
    <source>
        <dbReference type="PIRSR" id="PIRSR602481-1"/>
    </source>
</evidence>
<evidence type="ECO:0000256" key="7">
    <source>
        <dbReference type="ARBA" id="ARBA00022833"/>
    </source>
</evidence>
<feature type="binding site" evidence="11">
    <location>
        <position position="89"/>
    </location>
    <ligand>
        <name>Zn(2+)</name>
        <dbReference type="ChEBI" id="CHEBI:29105"/>
    </ligand>
</feature>
<feature type="binding site" evidence="11">
    <location>
        <position position="129"/>
    </location>
    <ligand>
        <name>Zn(2+)</name>
        <dbReference type="ChEBI" id="CHEBI:29105"/>
    </ligand>
</feature>
<evidence type="ECO:0000256" key="2">
    <source>
        <dbReference type="ARBA" id="ARBA00007957"/>
    </source>
</evidence>
<evidence type="ECO:0000256" key="8">
    <source>
        <dbReference type="ARBA" id="ARBA00023015"/>
    </source>
</evidence>
<keyword evidence="12" id="KW-0408">Iron</keyword>
<dbReference type="SUPFAM" id="SSF46785">
    <property type="entry name" value="Winged helix' DNA-binding domain"/>
    <property type="match status" value="1"/>
</dbReference>
<comment type="similarity">
    <text evidence="2">Belongs to the Fur family.</text>
</comment>
<comment type="subunit">
    <text evidence="3">Homodimer.</text>
</comment>
<evidence type="ECO:0000256" key="4">
    <source>
        <dbReference type="ARBA" id="ARBA00022490"/>
    </source>
</evidence>
<evidence type="ECO:0000256" key="6">
    <source>
        <dbReference type="ARBA" id="ARBA00022723"/>
    </source>
</evidence>
<keyword evidence="14" id="KW-1185">Reference proteome</keyword>
<comment type="subcellular location">
    <subcellularLocation>
        <location evidence="1">Cytoplasm</location>
    </subcellularLocation>
</comment>
<dbReference type="RefSeq" id="WP_119423948.1">
    <property type="nucleotide sequence ID" value="NZ_JBHOFJ010000001.1"/>
</dbReference>
<dbReference type="AlphaFoldDB" id="A0A399JBV7"/>
<name>A0A399JBV7_9MICC</name>
<dbReference type="InterPro" id="IPR002481">
    <property type="entry name" value="FUR"/>
</dbReference>
<keyword evidence="5" id="KW-0678">Repressor</keyword>
<evidence type="ECO:0000313" key="14">
    <source>
        <dbReference type="Proteomes" id="UP000265419"/>
    </source>
</evidence>
<keyword evidence="8" id="KW-0805">Transcription regulation</keyword>
<feature type="binding site" evidence="11">
    <location>
        <position position="132"/>
    </location>
    <ligand>
        <name>Zn(2+)</name>
        <dbReference type="ChEBI" id="CHEBI:29105"/>
    </ligand>
</feature>
<sequence>MTGQTAPARRVTKQRVALETELARHDDFRTAQEIHTCLGDHGESVSLATVYRVLQQMGEAGEVDVMRMPDGEAGYRRCAVEHHHHHLVCRRCGATEEVEAPEVEAWAASVASRFGFSQVGHTVELSGLCARCSLLDAAERS</sequence>
<feature type="binding site" evidence="12">
    <location>
        <position position="104"/>
    </location>
    <ligand>
        <name>Fe cation</name>
        <dbReference type="ChEBI" id="CHEBI:24875"/>
    </ligand>
</feature>
<evidence type="ECO:0000256" key="5">
    <source>
        <dbReference type="ARBA" id="ARBA00022491"/>
    </source>
</evidence>
<reference evidence="13 14" key="1">
    <citation type="submission" date="2018-07" db="EMBL/GenBank/DDBJ databases">
        <title>Arthrobacter sp. nov., isolated from raw cow's milk with high bacterial count.</title>
        <authorList>
            <person name="Hahne J."/>
            <person name="Isele D."/>
            <person name="Lipski A."/>
        </authorList>
    </citation>
    <scope>NUCLEOTIDE SEQUENCE [LARGE SCALE GENOMIC DNA]</scope>
    <source>
        <strain evidence="13 14">JZ R-35</strain>
    </source>
</reference>
<comment type="caution">
    <text evidence="13">The sequence shown here is derived from an EMBL/GenBank/DDBJ whole genome shotgun (WGS) entry which is preliminary data.</text>
</comment>
<protein>
    <submittedName>
        <fullName evidence="13">Transcriptional repressor</fullName>
    </submittedName>
</protein>
<dbReference type="Pfam" id="PF01475">
    <property type="entry name" value="FUR"/>
    <property type="match status" value="1"/>
</dbReference>
<keyword evidence="10" id="KW-0804">Transcription</keyword>
<dbReference type="PANTHER" id="PTHR33202">
    <property type="entry name" value="ZINC UPTAKE REGULATION PROTEIN"/>
    <property type="match status" value="1"/>
</dbReference>
<dbReference type="GO" id="GO:0005829">
    <property type="term" value="C:cytosol"/>
    <property type="evidence" value="ECO:0007669"/>
    <property type="project" value="TreeGrafter"/>
</dbReference>
<accession>A0A399JBV7</accession>
<dbReference type="InterPro" id="IPR036388">
    <property type="entry name" value="WH-like_DNA-bd_sf"/>
</dbReference>
<dbReference type="InterPro" id="IPR036390">
    <property type="entry name" value="WH_DNA-bd_sf"/>
</dbReference>
<dbReference type="GO" id="GO:0000976">
    <property type="term" value="F:transcription cis-regulatory region binding"/>
    <property type="evidence" value="ECO:0007669"/>
    <property type="project" value="TreeGrafter"/>
</dbReference>
<dbReference type="GO" id="GO:0045892">
    <property type="term" value="P:negative regulation of DNA-templated transcription"/>
    <property type="evidence" value="ECO:0007669"/>
    <property type="project" value="TreeGrafter"/>
</dbReference>
<feature type="binding site" evidence="12">
    <location>
        <position position="83"/>
    </location>
    <ligand>
        <name>Fe cation</name>
        <dbReference type="ChEBI" id="CHEBI:24875"/>
    </ligand>
</feature>